<evidence type="ECO:0000256" key="1">
    <source>
        <dbReference type="SAM" id="SignalP"/>
    </source>
</evidence>
<keyword evidence="1" id="KW-0732">Signal</keyword>
<dbReference type="AlphaFoldDB" id="A0A2P8VQB4"/>
<organism evidence="2 3">
    <name type="scientific">Siccibacter turicensis</name>
    <dbReference type="NCBI Taxonomy" id="357233"/>
    <lineage>
        <taxon>Bacteria</taxon>
        <taxon>Pseudomonadati</taxon>
        <taxon>Pseudomonadota</taxon>
        <taxon>Gammaproteobacteria</taxon>
        <taxon>Enterobacterales</taxon>
        <taxon>Enterobacteriaceae</taxon>
        <taxon>Siccibacter</taxon>
    </lineage>
</organism>
<dbReference type="OrthoDB" id="6046808at2"/>
<evidence type="ECO:0000313" key="3">
    <source>
        <dbReference type="Proteomes" id="UP000240212"/>
    </source>
</evidence>
<feature type="signal peptide" evidence="1">
    <location>
        <begin position="1"/>
        <end position="23"/>
    </location>
</feature>
<accession>A0A2P8VQB4</accession>
<dbReference type="Proteomes" id="UP000240212">
    <property type="component" value="Unassembled WGS sequence"/>
</dbReference>
<evidence type="ECO:0008006" key="4">
    <source>
        <dbReference type="Google" id="ProtNLM"/>
    </source>
</evidence>
<reference evidence="2 3" key="1">
    <citation type="submission" date="2018-03" db="EMBL/GenBank/DDBJ databases">
        <title>Draft genome sequence of the first documented clinical Siccibacter turicensis isolate in Austria.</title>
        <authorList>
            <person name="Lepuschitz S."/>
            <person name="Pekard-Amenitsch S."/>
            <person name="Haunold R."/>
            <person name="Schill S."/>
            <person name="Mach R."/>
            <person name="Allerberger F."/>
            <person name="Ruppitsch W."/>
            <person name="Forsythe S.J."/>
        </authorList>
    </citation>
    <scope>NUCLEOTIDE SEQUENCE [LARGE SCALE GENOMIC DNA]</scope>
    <source>
        <strain evidence="2 3">6100069499-17</strain>
    </source>
</reference>
<keyword evidence="3" id="KW-1185">Reference proteome</keyword>
<sequence length="103" mass="10922">MKSIPSTLALCAAAFVFSSHAEASGGGVVHFRGSIVEAPCEVTQAATASRVQVSCFQHGKVTEQTIPLNILKTHAVKSDAPVAMDVHYLNPQKTLAVVTLRYN</sequence>
<proteinExistence type="predicted"/>
<dbReference type="STRING" id="1388748.GCA_000463155_01313"/>
<dbReference type="EMBL" id="PYEP01000001">
    <property type="protein sequence ID" value="PSN09759.1"/>
    <property type="molecule type" value="Genomic_DNA"/>
</dbReference>
<protein>
    <recommendedName>
        <fullName evidence="4">Type 1 fimbrial protein</fullName>
    </recommendedName>
</protein>
<feature type="chain" id="PRO_5015194550" description="Type 1 fimbrial protein" evidence="1">
    <location>
        <begin position="24"/>
        <end position="103"/>
    </location>
</feature>
<evidence type="ECO:0000313" key="2">
    <source>
        <dbReference type="EMBL" id="PSN09759.1"/>
    </source>
</evidence>
<comment type="caution">
    <text evidence="2">The sequence shown here is derived from an EMBL/GenBank/DDBJ whole genome shotgun (WGS) entry which is preliminary data.</text>
</comment>
<name>A0A2P8VQB4_9ENTR</name>
<dbReference type="RefSeq" id="WP_106876181.1">
    <property type="nucleotide sequence ID" value="NZ_JAXCWX010000003.1"/>
</dbReference>
<gene>
    <name evidence="2" type="ORF">C7G83_03170</name>
</gene>